<evidence type="ECO:0000313" key="3">
    <source>
        <dbReference type="Proteomes" id="UP000186922"/>
    </source>
</evidence>
<evidence type="ECO:0000313" key="2">
    <source>
        <dbReference type="EMBL" id="GAU89623.1"/>
    </source>
</evidence>
<sequence length="89" mass="9857">MYPEVKILQQLVDDSSPDCNSWNDEVENELAASYYRSLSLPSNGTVVNAIITAGKLAQIAPSPDGTIEPATRTRLRKTGSEQSDRYWPE</sequence>
<keyword evidence="3" id="KW-1185">Reference proteome</keyword>
<gene>
    <name evidence="2" type="primary">RvY_02153-1</name>
    <name evidence="2" type="synonym">RvY_02153.1</name>
    <name evidence="2" type="ORF">RvY_02153</name>
</gene>
<feature type="region of interest" description="Disordered" evidence="1">
    <location>
        <begin position="60"/>
        <end position="89"/>
    </location>
</feature>
<dbReference type="EMBL" id="BDGG01000001">
    <property type="protein sequence ID" value="GAU89623.1"/>
    <property type="molecule type" value="Genomic_DNA"/>
</dbReference>
<protein>
    <submittedName>
        <fullName evidence="2">Uncharacterized protein</fullName>
    </submittedName>
</protein>
<dbReference type="Proteomes" id="UP000186922">
    <property type="component" value="Unassembled WGS sequence"/>
</dbReference>
<name>A0A1D1UTC7_RAMVA</name>
<proteinExistence type="predicted"/>
<dbReference type="AlphaFoldDB" id="A0A1D1UTC7"/>
<comment type="caution">
    <text evidence="2">The sequence shown here is derived from an EMBL/GenBank/DDBJ whole genome shotgun (WGS) entry which is preliminary data.</text>
</comment>
<reference evidence="2 3" key="1">
    <citation type="journal article" date="2016" name="Nat. Commun.">
        <title>Extremotolerant tardigrade genome and improved radiotolerance of human cultured cells by tardigrade-unique protein.</title>
        <authorList>
            <person name="Hashimoto T."/>
            <person name="Horikawa D.D."/>
            <person name="Saito Y."/>
            <person name="Kuwahara H."/>
            <person name="Kozuka-Hata H."/>
            <person name="Shin-I T."/>
            <person name="Minakuchi Y."/>
            <person name="Ohishi K."/>
            <person name="Motoyama A."/>
            <person name="Aizu T."/>
            <person name="Enomoto A."/>
            <person name="Kondo K."/>
            <person name="Tanaka S."/>
            <person name="Hara Y."/>
            <person name="Koshikawa S."/>
            <person name="Sagara H."/>
            <person name="Miura T."/>
            <person name="Yokobori S."/>
            <person name="Miyagawa K."/>
            <person name="Suzuki Y."/>
            <person name="Kubo T."/>
            <person name="Oyama M."/>
            <person name="Kohara Y."/>
            <person name="Fujiyama A."/>
            <person name="Arakawa K."/>
            <person name="Katayama T."/>
            <person name="Toyoda A."/>
            <person name="Kunieda T."/>
        </authorList>
    </citation>
    <scope>NUCLEOTIDE SEQUENCE [LARGE SCALE GENOMIC DNA]</scope>
    <source>
        <strain evidence="2 3">YOKOZUNA-1</strain>
    </source>
</reference>
<feature type="compositionally biased region" description="Basic and acidic residues" evidence="1">
    <location>
        <begin position="78"/>
        <end position="89"/>
    </location>
</feature>
<accession>A0A1D1UTC7</accession>
<organism evidence="2 3">
    <name type="scientific">Ramazzottius varieornatus</name>
    <name type="common">Water bear</name>
    <name type="synonym">Tardigrade</name>
    <dbReference type="NCBI Taxonomy" id="947166"/>
    <lineage>
        <taxon>Eukaryota</taxon>
        <taxon>Metazoa</taxon>
        <taxon>Ecdysozoa</taxon>
        <taxon>Tardigrada</taxon>
        <taxon>Eutardigrada</taxon>
        <taxon>Parachela</taxon>
        <taxon>Hypsibioidea</taxon>
        <taxon>Ramazzottiidae</taxon>
        <taxon>Ramazzottius</taxon>
    </lineage>
</organism>
<evidence type="ECO:0000256" key="1">
    <source>
        <dbReference type="SAM" id="MobiDB-lite"/>
    </source>
</evidence>